<sequence length="65" mass="6966">MALSKKSLKKRIITELKEQKFVTEGTHARSDELATALANAIVDEITENAKVIVAGGSSAGQWPVN</sequence>
<dbReference type="EMBL" id="FSSB01000030">
    <property type="protein sequence ID" value="SIO96468.1"/>
    <property type="molecule type" value="Genomic_DNA"/>
</dbReference>
<dbReference type="Proteomes" id="UP000184774">
    <property type="component" value="Unassembled WGS sequence"/>
</dbReference>
<reference evidence="1 2" key="1">
    <citation type="submission" date="2016-12" db="EMBL/GenBank/DDBJ databases">
        <authorList>
            <person name="Song W.-J."/>
            <person name="Kurnit D.M."/>
        </authorList>
    </citation>
    <scope>NUCLEOTIDE SEQUENCE [LARGE SCALE GENOMIC DNA]</scope>
    <source>
        <strain evidence="1 2">CECT 9026</strain>
    </source>
</reference>
<name>A0A1N6MAI6_9VIBR</name>
<dbReference type="AlphaFoldDB" id="A0A1N6MAI6"/>
<dbReference type="OrthoDB" id="15524at2"/>
<dbReference type="RefSeq" id="WP_074374904.1">
    <property type="nucleotide sequence ID" value="NZ_AP024908.1"/>
</dbReference>
<proteinExistence type="predicted"/>
<gene>
    <name evidence="1" type="ORF">VSP9026_04257</name>
</gene>
<organism evidence="1 2">
    <name type="scientific">Vibrio spartinae</name>
    <dbReference type="NCBI Taxonomy" id="1918945"/>
    <lineage>
        <taxon>Bacteria</taxon>
        <taxon>Pseudomonadati</taxon>
        <taxon>Pseudomonadota</taxon>
        <taxon>Gammaproteobacteria</taxon>
        <taxon>Vibrionales</taxon>
        <taxon>Vibrionaceae</taxon>
        <taxon>Vibrio</taxon>
    </lineage>
</organism>
<accession>A0A1N6MAI6</accession>
<evidence type="ECO:0000313" key="2">
    <source>
        <dbReference type="Proteomes" id="UP000184774"/>
    </source>
</evidence>
<protein>
    <submittedName>
        <fullName evidence="1">Uncharacterized protein</fullName>
    </submittedName>
</protein>
<evidence type="ECO:0000313" key="1">
    <source>
        <dbReference type="EMBL" id="SIO96468.1"/>
    </source>
</evidence>